<evidence type="ECO:0000313" key="6">
    <source>
        <dbReference type="Proteomes" id="UP000596117"/>
    </source>
</evidence>
<dbReference type="AlphaFoldDB" id="A0A410NYU8"/>
<proteinExistence type="predicted"/>
<dbReference type="EMBL" id="CP035093">
    <property type="protein sequence ID" value="QAT15017.1"/>
    <property type="molecule type" value="Genomic_DNA"/>
</dbReference>
<sequence length="186" mass="21197">MAYSVDQKNARPGGDAVGRDKITNHIHQYSSSRKIEALMEKLAHEIATNEETRQQIDTLQLYFERRSHDGVEGLEAKLEHSGRADCKLDAFAKKELFAKLLTRYSLYASAQEIFAFMLARADTRFRTYVLPRVDELSISEIDALVISDIVEPIVEEIGFGPFNVNDAIVAGMVYWLAEQCFVRRHK</sequence>
<accession>A0A410NYU8</accession>
<dbReference type="Pfam" id="PF20285">
    <property type="entry name" value="CTD9"/>
    <property type="match status" value="1"/>
</dbReference>
<dbReference type="Proteomes" id="UP000287388">
    <property type="component" value="Chromosome"/>
</dbReference>
<reference evidence="3 5" key="1">
    <citation type="submission" date="2019-01" db="EMBL/GenBank/DDBJ databases">
        <title>Brevundimonas diminuta Genome sequencing and assembly.</title>
        <authorList>
            <person name="Chen H."/>
        </authorList>
    </citation>
    <scope>NUCLEOTIDE SEQUENCE [LARGE SCALE GENOMIC DNA]</scope>
    <source>
        <strain evidence="3">ATCC</strain>
        <strain evidence="5">ATCC(B) 19146</strain>
    </source>
</reference>
<protein>
    <recommendedName>
        <fullName evidence="2">ABC-three component systems C-terminal domain-containing protein</fullName>
    </recommendedName>
</protein>
<dbReference type="KEGG" id="bdm:EQG53_11945"/>
<evidence type="ECO:0000313" key="4">
    <source>
        <dbReference type="EMBL" id="QQB87602.1"/>
    </source>
</evidence>
<evidence type="ECO:0000313" key="3">
    <source>
        <dbReference type="EMBL" id="QAT15017.1"/>
    </source>
</evidence>
<feature type="region of interest" description="Disordered" evidence="1">
    <location>
        <begin position="1"/>
        <end position="21"/>
    </location>
</feature>
<reference evidence="4 6" key="2">
    <citation type="submission" date="2020-12" db="EMBL/GenBank/DDBJ databases">
        <title>FDA dAtabase for Regulatory Grade micrObial Sequences (FDA-ARGOS): Supporting development and validation of Infectious Disease Dx tests.</title>
        <authorList>
            <person name="Kerrigan L."/>
            <person name="Long C."/>
            <person name="Tallon L."/>
            <person name="Sadzewicz L."/>
            <person name="Zhao X."/>
            <person name="Boylan J."/>
            <person name="Ott S."/>
            <person name="Bowen H."/>
            <person name="Vavikolanu K."/>
            <person name="Mehta A."/>
            <person name="Aluvathingal J."/>
            <person name="Nadendla S."/>
            <person name="Yan Y."/>
            <person name="Sichtig H."/>
        </authorList>
    </citation>
    <scope>NUCLEOTIDE SEQUENCE [LARGE SCALE GENOMIC DNA]</scope>
    <source>
        <strain evidence="4 6">FDAARGOS_1026</strain>
    </source>
</reference>
<dbReference type="Proteomes" id="UP000596117">
    <property type="component" value="Chromosome"/>
</dbReference>
<dbReference type="InterPro" id="IPR046911">
    <property type="entry name" value="ABC-3C_CTD9"/>
</dbReference>
<gene>
    <name evidence="3" type="ORF">EQG53_11945</name>
    <name evidence="4" type="ORF">I6H83_10500</name>
</gene>
<evidence type="ECO:0000313" key="5">
    <source>
        <dbReference type="Proteomes" id="UP000287388"/>
    </source>
</evidence>
<evidence type="ECO:0000256" key="1">
    <source>
        <dbReference type="SAM" id="MobiDB-lite"/>
    </source>
</evidence>
<dbReference type="RefSeq" id="WP_128720076.1">
    <property type="nucleotide sequence ID" value="NZ_BJNC01000014.1"/>
</dbReference>
<name>A0A410NYU8_BREDI</name>
<dbReference type="EMBL" id="CP066026">
    <property type="protein sequence ID" value="QQB87602.1"/>
    <property type="molecule type" value="Genomic_DNA"/>
</dbReference>
<evidence type="ECO:0000259" key="2">
    <source>
        <dbReference type="Pfam" id="PF20285"/>
    </source>
</evidence>
<feature type="domain" description="ABC-three component systems C-terminal" evidence="2">
    <location>
        <begin position="73"/>
        <end position="183"/>
    </location>
</feature>
<keyword evidence="6" id="KW-1185">Reference proteome</keyword>
<organism evidence="3 5">
    <name type="scientific">Brevundimonas diminuta</name>
    <name type="common">Pseudomonas diminuta</name>
    <dbReference type="NCBI Taxonomy" id="293"/>
    <lineage>
        <taxon>Bacteria</taxon>
        <taxon>Pseudomonadati</taxon>
        <taxon>Pseudomonadota</taxon>
        <taxon>Alphaproteobacteria</taxon>
        <taxon>Caulobacterales</taxon>
        <taxon>Caulobacteraceae</taxon>
        <taxon>Brevundimonas</taxon>
    </lineage>
</organism>